<proteinExistence type="predicted"/>
<evidence type="ECO:0000313" key="1">
    <source>
        <dbReference type="EMBL" id="KAF9511908.1"/>
    </source>
</evidence>
<gene>
    <name evidence="1" type="ORF">BS47DRAFT_1118068</name>
</gene>
<dbReference type="Proteomes" id="UP000886523">
    <property type="component" value="Unassembled WGS sequence"/>
</dbReference>
<organism evidence="1 2">
    <name type="scientific">Hydnum rufescens UP504</name>
    <dbReference type="NCBI Taxonomy" id="1448309"/>
    <lineage>
        <taxon>Eukaryota</taxon>
        <taxon>Fungi</taxon>
        <taxon>Dikarya</taxon>
        <taxon>Basidiomycota</taxon>
        <taxon>Agaricomycotina</taxon>
        <taxon>Agaricomycetes</taxon>
        <taxon>Cantharellales</taxon>
        <taxon>Hydnaceae</taxon>
        <taxon>Hydnum</taxon>
    </lineage>
</organism>
<accession>A0A9P6ATY2</accession>
<dbReference type="EMBL" id="MU128993">
    <property type="protein sequence ID" value="KAF9511908.1"/>
    <property type="molecule type" value="Genomic_DNA"/>
</dbReference>
<name>A0A9P6ATY2_9AGAM</name>
<keyword evidence="2" id="KW-1185">Reference proteome</keyword>
<sequence>MLMLKWWPPPFSLGWQFHVSMTVLSFSTLKIVYSFKQVSINSCRGISTQLQMNRNTYAHPPENEKKPAALIDAIVSIHRFTLGNPTKELKSVKGRGLIYL</sequence>
<comment type="caution">
    <text evidence="1">The sequence shown here is derived from an EMBL/GenBank/DDBJ whole genome shotgun (WGS) entry which is preliminary data.</text>
</comment>
<protein>
    <submittedName>
        <fullName evidence="1">Uncharacterized protein</fullName>
    </submittedName>
</protein>
<dbReference type="AlphaFoldDB" id="A0A9P6ATY2"/>
<reference evidence="1" key="1">
    <citation type="journal article" date="2020" name="Nat. Commun.">
        <title>Large-scale genome sequencing of mycorrhizal fungi provides insights into the early evolution of symbiotic traits.</title>
        <authorList>
            <person name="Miyauchi S."/>
            <person name="Kiss E."/>
            <person name="Kuo A."/>
            <person name="Drula E."/>
            <person name="Kohler A."/>
            <person name="Sanchez-Garcia M."/>
            <person name="Morin E."/>
            <person name="Andreopoulos B."/>
            <person name="Barry K.W."/>
            <person name="Bonito G."/>
            <person name="Buee M."/>
            <person name="Carver A."/>
            <person name="Chen C."/>
            <person name="Cichocki N."/>
            <person name="Clum A."/>
            <person name="Culley D."/>
            <person name="Crous P.W."/>
            <person name="Fauchery L."/>
            <person name="Girlanda M."/>
            <person name="Hayes R.D."/>
            <person name="Keri Z."/>
            <person name="LaButti K."/>
            <person name="Lipzen A."/>
            <person name="Lombard V."/>
            <person name="Magnuson J."/>
            <person name="Maillard F."/>
            <person name="Murat C."/>
            <person name="Nolan M."/>
            <person name="Ohm R.A."/>
            <person name="Pangilinan J."/>
            <person name="Pereira M.F."/>
            <person name="Perotto S."/>
            <person name="Peter M."/>
            <person name="Pfister S."/>
            <person name="Riley R."/>
            <person name="Sitrit Y."/>
            <person name="Stielow J.B."/>
            <person name="Szollosi G."/>
            <person name="Zifcakova L."/>
            <person name="Stursova M."/>
            <person name="Spatafora J.W."/>
            <person name="Tedersoo L."/>
            <person name="Vaario L.M."/>
            <person name="Yamada A."/>
            <person name="Yan M."/>
            <person name="Wang P."/>
            <person name="Xu J."/>
            <person name="Bruns T."/>
            <person name="Baldrian P."/>
            <person name="Vilgalys R."/>
            <person name="Dunand C."/>
            <person name="Henrissat B."/>
            <person name="Grigoriev I.V."/>
            <person name="Hibbett D."/>
            <person name="Nagy L.G."/>
            <person name="Martin F.M."/>
        </authorList>
    </citation>
    <scope>NUCLEOTIDE SEQUENCE</scope>
    <source>
        <strain evidence="1">UP504</strain>
    </source>
</reference>
<evidence type="ECO:0000313" key="2">
    <source>
        <dbReference type="Proteomes" id="UP000886523"/>
    </source>
</evidence>